<gene>
    <name evidence="1" type="ORF">SAMN02746009_01863</name>
</gene>
<keyword evidence="2" id="KW-1185">Reference proteome</keyword>
<dbReference type="RefSeq" id="WP_170865226.1">
    <property type="nucleotide sequence ID" value="NZ_FRAS01000008.1"/>
</dbReference>
<evidence type="ECO:0000313" key="1">
    <source>
        <dbReference type="EMBL" id="SHK95750.1"/>
    </source>
</evidence>
<accession>A0A1M6WPQ7</accession>
<dbReference type="EMBL" id="FRAS01000008">
    <property type="protein sequence ID" value="SHK95750.1"/>
    <property type="molecule type" value="Genomic_DNA"/>
</dbReference>
<proteinExistence type="predicted"/>
<evidence type="ECO:0000313" key="2">
    <source>
        <dbReference type="Proteomes" id="UP000183947"/>
    </source>
</evidence>
<sequence length="55" mass="6371">MNLIAIQALYRQLLELKAEDARLRQYVQQQATQQQVQQAVSATTALEERLRRSEA</sequence>
<organism evidence="1 2">
    <name type="scientific">Hymenobacter psychrotolerans DSM 18569</name>
    <dbReference type="NCBI Taxonomy" id="1121959"/>
    <lineage>
        <taxon>Bacteria</taxon>
        <taxon>Pseudomonadati</taxon>
        <taxon>Bacteroidota</taxon>
        <taxon>Cytophagia</taxon>
        <taxon>Cytophagales</taxon>
        <taxon>Hymenobacteraceae</taxon>
        <taxon>Hymenobacter</taxon>
    </lineage>
</organism>
<dbReference type="Proteomes" id="UP000183947">
    <property type="component" value="Unassembled WGS sequence"/>
</dbReference>
<name>A0A1M6WPQ7_9BACT</name>
<reference evidence="2" key="1">
    <citation type="submission" date="2016-11" db="EMBL/GenBank/DDBJ databases">
        <authorList>
            <person name="Varghese N."/>
            <person name="Submissions S."/>
        </authorList>
    </citation>
    <scope>NUCLEOTIDE SEQUENCE [LARGE SCALE GENOMIC DNA]</scope>
    <source>
        <strain evidence="2">DSM 18569</strain>
    </source>
</reference>
<dbReference type="STRING" id="1121959.SAMN02746009_01863"/>
<protein>
    <submittedName>
        <fullName evidence="1">Uncharacterized protein</fullName>
    </submittedName>
</protein>
<dbReference type="AlphaFoldDB" id="A0A1M6WPQ7"/>